<keyword evidence="15" id="KW-1185">Reference proteome</keyword>
<dbReference type="GeneTree" id="ENSGT00940000154308"/>
<feature type="region of interest" description="Disordered" evidence="12">
    <location>
        <begin position="250"/>
        <end position="269"/>
    </location>
</feature>
<reference evidence="14" key="1">
    <citation type="submission" date="2021-06" db="EMBL/GenBank/DDBJ databases">
        <authorList>
            <consortium name="Wellcome Sanger Institute Data Sharing"/>
        </authorList>
    </citation>
    <scope>NUCLEOTIDE SEQUENCE [LARGE SCALE GENOMIC DNA]</scope>
</reference>
<keyword evidence="8" id="KW-0804">Transcription</keyword>
<dbReference type="FunFam" id="3.30.160.60:FF:000213">
    <property type="entry name" value="Zinc finger protein 624"/>
    <property type="match status" value="1"/>
</dbReference>
<dbReference type="SUPFAM" id="SSF57667">
    <property type="entry name" value="beta-beta-alpha zinc fingers"/>
    <property type="match status" value="4"/>
</dbReference>
<keyword evidence="11" id="KW-0175">Coiled coil</keyword>
<dbReference type="InterPro" id="IPR013087">
    <property type="entry name" value="Znf_C2H2_type"/>
</dbReference>
<evidence type="ECO:0000256" key="10">
    <source>
        <dbReference type="PROSITE-ProRule" id="PRU00042"/>
    </source>
</evidence>
<dbReference type="GO" id="GO:0008270">
    <property type="term" value="F:zinc ion binding"/>
    <property type="evidence" value="ECO:0007669"/>
    <property type="project" value="UniProtKB-KW"/>
</dbReference>
<keyword evidence="2" id="KW-0479">Metal-binding</keyword>
<keyword evidence="5" id="KW-0862">Zinc</keyword>
<evidence type="ECO:0000256" key="3">
    <source>
        <dbReference type="ARBA" id="ARBA00022737"/>
    </source>
</evidence>
<dbReference type="Gene3D" id="3.30.160.60">
    <property type="entry name" value="Classic Zinc Finger"/>
    <property type="match status" value="7"/>
</dbReference>
<evidence type="ECO:0000256" key="5">
    <source>
        <dbReference type="ARBA" id="ARBA00022833"/>
    </source>
</evidence>
<accession>A0A8C4T222</accession>
<dbReference type="Proteomes" id="UP000694620">
    <property type="component" value="Chromosome 12"/>
</dbReference>
<dbReference type="AlphaFoldDB" id="A0A8C4T222"/>
<dbReference type="GO" id="GO:0000981">
    <property type="term" value="F:DNA-binding transcription factor activity, RNA polymerase II-specific"/>
    <property type="evidence" value="ECO:0007669"/>
    <property type="project" value="TreeGrafter"/>
</dbReference>
<dbReference type="FunFam" id="3.30.160.60:FF:000710">
    <property type="entry name" value="Zinc finger protein 768"/>
    <property type="match status" value="1"/>
</dbReference>
<feature type="domain" description="C2H2-type" evidence="13">
    <location>
        <begin position="395"/>
        <end position="422"/>
    </location>
</feature>
<reference evidence="14" key="2">
    <citation type="submission" date="2025-08" db="UniProtKB">
        <authorList>
            <consortium name="Ensembl"/>
        </authorList>
    </citation>
    <scope>IDENTIFICATION</scope>
</reference>
<feature type="region of interest" description="Disordered" evidence="12">
    <location>
        <begin position="102"/>
        <end position="141"/>
    </location>
</feature>
<keyword evidence="4 10" id="KW-0863">Zinc-finger</keyword>
<keyword evidence="9" id="KW-0539">Nucleus</keyword>
<gene>
    <name evidence="14" type="primary">LOC114661940</name>
</gene>
<evidence type="ECO:0000313" key="15">
    <source>
        <dbReference type="Proteomes" id="UP000694620"/>
    </source>
</evidence>
<protein>
    <submittedName>
        <fullName evidence="14">Zinc finger protein 570-like</fullName>
    </submittedName>
</protein>
<evidence type="ECO:0000256" key="7">
    <source>
        <dbReference type="ARBA" id="ARBA00023125"/>
    </source>
</evidence>
<dbReference type="PROSITE" id="PS00028">
    <property type="entry name" value="ZINC_FINGER_C2H2_1"/>
    <property type="match status" value="6"/>
</dbReference>
<feature type="domain" description="C2H2-type" evidence="13">
    <location>
        <begin position="451"/>
        <end position="478"/>
    </location>
</feature>
<dbReference type="FunFam" id="3.30.160.60:FF:000100">
    <property type="entry name" value="Zinc finger 45-like"/>
    <property type="match status" value="1"/>
</dbReference>
<dbReference type="SMART" id="SM00355">
    <property type="entry name" value="ZnF_C2H2"/>
    <property type="match status" value="7"/>
</dbReference>
<feature type="domain" description="C2H2-type" evidence="13">
    <location>
        <begin position="311"/>
        <end position="338"/>
    </location>
</feature>
<dbReference type="PANTHER" id="PTHR23226:SF416">
    <property type="entry name" value="FI01424P"/>
    <property type="match status" value="1"/>
</dbReference>
<feature type="domain" description="C2H2-type" evidence="13">
    <location>
        <begin position="367"/>
        <end position="394"/>
    </location>
</feature>
<evidence type="ECO:0000256" key="4">
    <source>
        <dbReference type="ARBA" id="ARBA00022771"/>
    </source>
</evidence>
<comment type="subcellular location">
    <subcellularLocation>
        <location evidence="1">Nucleus</location>
    </subcellularLocation>
</comment>
<sequence length="516" mass="57826">MNSEHMLITMKVDEETNDSSEGPVTFNCFSSDKITKALTAVVAIIISEFSGYVDTKFSGLQLEISRHEKEIESLRLQLQASSDDPGAMRSCAEDLLKDGTAARSDVGESRLGANSEEETADQSLGRNRPATPCGPAAVGQGCRDECERDVGKDNEADIQETTNAANEKEAIVQDFYLSSIETAEFGVSETKNELADQIFGHIKANDVNADSEYLLEQEFVHIKDEVNEQEPVEQNLAVSLQIKPEVSITTTMPPTTQANETKDSDMEDGPYTIAKENLILGNKSSGKNQPPDYVSNKNKICAFSLCTEKKHSCPECGKVYKWLRCLRIHMRVHTGEKPYNCSDCGKNFSRVDNLKIHIRIHTGERPFSCSECGKTYRNSRSLRQHKKIPIGNPPYTCATCGKTFRCLHAIKSHQEIHAGKQMHHCTVCWMTFDQLSCLRAHRKTHVGRKRYDCSECGKNFSQSTYLKIHQRIHTGEKPYHCSECGKSFRQSCTLKAHQKVHAAKHSTRKSHRLLIS</sequence>
<keyword evidence="6" id="KW-0805">Transcription regulation</keyword>
<dbReference type="InterPro" id="IPR036236">
    <property type="entry name" value="Znf_C2H2_sf"/>
</dbReference>
<dbReference type="FunFam" id="3.30.160.60:FF:002343">
    <property type="entry name" value="Zinc finger protein 33A"/>
    <property type="match status" value="2"/>
</dbReference>
<evidence type="ECO:0000256" key="9">
    <source>
        <dbReference type="ARBA" id="ARBA00023242"/>
    </source>
</evidence>
<evidence type="ECO:0000256" key="11">
    <source>
        <dbReference type="SAM" id="Coils"/>
    </source>
</evidence>
<dbReference type="Ensembl" id="ENSECRT00000026369.1">
    <property type="protein sequence ID" value="ENSECRP00000025827.1"/>
    <property type="gene ID" value="ENSECRG00000017454.1"/>
</dbReference>
<feature type="domain" description="C2H2-type" evidence="13">
    <location>
        <begin position="423"/>
        <end position="450"/>
    </location>
</feature>
<feature type="compositionally biased region" description="Polar residues" evidence="12">
    <location>
        <begin position="250"/>
        <end position="259"/>
    </location>
</feature>
<dbReference type="PANTHER" id="PTHR23226">
    <property type="entry name" value="ZINC FINGER AND SCAN DOMAIN-CONTAINING"/>
    <property type="match status" value="1"/>
</dbReference>
<evidence type="ECO:0000259" key="13">
    <source>
        <dbReference type="PROSITE" id="PS50157"/>
    </source>
</evidence>
<proteinExistence type="predicted"/>
<feature type="domain" description="C2H2-type" evidence="13">
    <location>
        <begin position="479"/>
        <end position="506"/>
    </location>
</feature>
<evidence type="ECO:0000256" key="2">
    <source>
        <dbReference type="ARBA" id="ARBA00022723"/>
    </source>
</evidence>
<feature type="domain" description="C2H2-type" evidence="13">
    <location>
        <begin position="339"/>
        <end position="366"/>
    </location>
</feature>
<organism evidence="14 15">
    <name type="scientific">Erpetoichthys calabaricus</name>
    <name type="common">Rope fish</name>
    <name type="synonym">Calamoichthys calabaricus</name>
    <dbReference type="NCBI Taxonomy" id="27687"/>
    <lineage>
        <taxon>Eukaryota</taxon>
        <taxon>Metazoa</taxon>
        <taxon>Chordata</taxon>
        <taxon>Craniata</taxon>
        <taxon>Vertebrata</taxon>
        <taxon>Euteleostomi</taxon>
        <taxon>Actinopterygii</taxon>
        <taxon>Polypteriformes</taxon>
        <taxon>Polypteridae</taxon>
        <taxon>Erpetoichthys</taxon>
    </lineage>
</organism>
<evidence type="ECO:0000256" key="8">
    <source>
        <dbReference type="ARBA" id="ARBA00023163"/>
    </source>
</evidence>
<dbReference type="PROSITE" id="PS50157">
    <property type="entry name" value="ZINC_FINGER_C2H2_2"/>
    <property type="match status" value="7"/>
</dbReference>
<evidence type="ECO:0000313" key="14">
    <source>
        <dbReference type="Ensembl" id="ENSECRP00000025827.1"/>
    </source>
</evidence>
<keyword evidence="3" id="KW-0677">Repeat</keyword>
<evidence type="ECO:0000256" key="12">
    <source>
        <dbReference type="SAM" id="MobiDB-lite"/>
    </source>
</evidence>
<dbReference type="Pfam" id="PF00096">
    <property type="entry name" value="zf-C2H2"/>
    <property type="match status" value="5"/>
</dbReference>
<evidence type="ECO:0000256" key="6">
    <source>
        <dbReference type="ARBA" id="ARBA00023015"/>
    </source>
</evidence>
<evidence type="ECO:0000256" key="1">
    <source>
        <dbReference type="ARBA" id="ARBA00004123"/>
    </source>
</evidence>
<name>A0A8C4T222_ERPCA</name>
<dbReference type="GO" id="GO:0000978">
    <property type="term" value="F:RNA polymerase II cis-regulatory region sequence-specific DNA binding"/>
    <property type="evidence" value="ECO:0007669"/>
    <property type="project" value="TreeGrafter"/>
</dbReference>
<reference evidence="14" key="3">
    <citation type="submission" date="2025-09" db="UniProtKB">
        <authorList>
            <consortium name="Ensembl"/>
        </authorList>
    </citation>
    <scope>IDENTIFICATION</scope>
</reference>
<dbReference type="FunFam" id="3.30.160.60:FF:000912">
    <property type="entry name" value="Zinc finger protein 660"/>
    <property type="match status" value="1"/>
</dbReference>
<feature type="coiled-coil region" evidence="11">
    <location>
        <begin position="57"/>
        <end position="84"/>
    </location>
</feature>
<dbReference type="GO" id="GO:0005634">
    <property type="term" value="C:nucleus"/>
    <property type="evidence" value="ECO:0007669"/>
    <property type="project" value="UniProtKB-SubCell"/>
</dbReference>
<keyword evidence="7" id="KW-0238">DNA-binding</keyword>